<keyword evidence="2" id="KW-1185">Reference proteome</keyword>
<comment type="caution">
    <text evidence="1">The sequence shown here is derived from an EMBL/GenBank/DDBJ whole genome shotgun (WGS) entry which is preliminary data.</text>
</comment>
<proteinExistence type="predicted"/>
<gene>
    <name evidence="1" type="ORF">GCM10009864_47420</name>
</gene>
<sequence>MALAFREIEVPIGPRDCSAAWEHDEKFDFPRKIKVDDNDNLVVDVAIKAYDLEALANGNPTEFMVWHDKVSVELTTSGHRSGSVRLSAWLRPHPNYAASSGYGFRGTVKALVIADLEDGHT</sequence>
<accession>A0ABP6ERT4</accession>
<dbReference type="Proteomes" id="UP001500994">
    <property type="component" value="Unassembled WGS sequence"/>
</dbReference>
<dbReference type="EMBL" id="BAAARK010000016">
    <property type="protein sequence ID" value="GAA2671620.1"/>
    <property type="molecule type" value="Genomic_DNA"/>
</dbReference>
<evidence type="ECO:0000313" key="1">
    <source>
        <dbReference type="EMBL" id="GAA2671620.1"/>
    </source>
</evidence>
<protein>
    <submittedName>
        <fullName evidence="1">Uncharacterized protein</fullName>
    </submittedName>
</protein>
<dbReference type="RefSeq" id="WP_344579313.1">
    <property type="nucleotide sequence ID" value="NZ_BAAARK010000016.1"/>
</dbReference>
<organism evidence="1 2">
    <name type="scientific">Streptomyces lunalinharesii</name>
    <dbReference type="NCBI Taxonomy" id="333384"/>
    <lineage>
        <taxon>Bacteria</taxon>
        <taxon>Bacillati</taxon>
        <taxon>Actinomycetota</taxon>
        <taxon>Actinomycetes</taxon>
        <taxon>Kitasatosporales</taxon>
        <taxon>Streptomycetaceae</taxon>
        <taxon>Streptomyces</taxon>
    </lineage>
</organism>
<reference evidence="2" key="1">
    <citation type="journal article" date="2019" name="Int. J. Syst. Evol. Microbiol.">
        <title>The Global Catalogue of Microorganisms (GCM) 10K type strain sequencing project: providing services to taxonomists for standard genome sequencing and annotation.</title>
        <authorList>
            <consortium name="The Broad Institute Genomics Platform"/>
            <consortium name="The Broad Institute Genome Sequencing Center for Infectious Disease"/>
            <person name="Wu L."/>
            <person name="Ma J."/>
        </authorList>
    </citation>
    <scope>NUCLEOTIDE SEQUENCE [LARGE SCALE GENOMIC DNA]</scope>
    <source>
        <strain evidence="2">JCM 16374</strain>
    </source>
</reference>
<name>A0ABP6ERT4_9ACTN</name>
<evidence type="ECO:0000313" key="2">
    <source>
        <dbReference type="Proteomes" id="UP001500994"/>
    </source>
</evidence>